<evidence type="ECO:0000256" key="2">
    <source>
        <dbReference type="ARBA" id="ARBA00006103"/>
    </source>
</evidence>
<keyword evidence="5" id="KW-0256">Endoplasmic reticulum</keyword>
<keyword evidence="4 11" id="KW-0812">Transmembrane</keyword>
<proteinExistence type="inferred from homology"/>
<dbReference type="EMBL" id="AGSI01000007">
    <property type="protein sequence ID" value="EIE23402.1"/>
    <property type="molecule type" value="Genomic_DNA"/>
</dbReference>
<keyword evidence="9 11" id="KW-0472">Membrane</keyword>
<dbReference type="InterPro" id="IPR016482">
    <property type="entry name" value="SecG/Sec61-beta/Sbh"/>
</dbReference>
<evidence type="ECO:0000256" key="9">
    <source>
        <dbReference type="ARBA" id="ARBA00023136"/>
    </source>
</evidence>
<dbReference type="GeneID" id="17041394"/>
<keyword evidence="3" id="KW-0813">Transport</keyword>
<organism evidence="12 13">
    <name type="scientific">Coccomyxa subellipsoidea (strain C-169)</name>
    <name type="common">Green microalga</name>
    <dbReference type="NCBI Taxonomy" id="574566"/>
    <lineage>
        <taxon>Eukaryota</taxon>
        <taxon>Viridiplantae</taxon>
        <taxon>Chlorophyta</taxon>
        <taxon>core chlorophytes</taxon>
        <taxon>Trebouxiophyceae</taxon>
        <taxon>Trebouxiophyceae incertae sedis</taxon>
        <taxon>Coccomyxaceae</taxon>
        <taxon>Coccomyxa</taxon>
        <taxon>Coccomyxa subellipsoidea</taxon>
    </lineage>
</organism>
<feature type="compositionally biased region" description="Polar residues" evidence="10">
    <location>
        <begin position="1"/>
        <end position="11"/>
    </location>
</feature>
<dbReference type="GO" id="GO:0005784">
    <property type="term" value="C:Sec61 translocon complex"/>
    <property type="evidence" value="ECO:0007669"/>
    <property type="project" value="InterPro"/>
</dbReference>
<dbReference type="RefSeq" id="XP_005647946.1">
    <property type="nucleotide sequence ID" value="XM_005647889.1"/>
</dbReference>
<evidence type="ECO:0000256" key="5">
    <source>
        <dbReference type="ARBA" id="ARBA00022824"/>
    </source>
</evidence>
<dbReference type="KEGG" id="csl:COCSUDRAFT_65897"/>
<accession>I0YYD3</accession>
<feature type="region of interest" description="Disordered" evidence="10">
    <location>
        <begin position="1"/>
        <end position="59"/>
    </location>
</feature>
<feature type="compositionally biased region" description="Gly residues" evidence="10">
    <location>
        <begin position="48"/>
        <end position="59"/>
    </location>
</feature>
<evidence type="ECO:0000256" key="10">
    <source>
        <dbReference type="SAM" id="MobiDB-lite"/>
    </source>
</evidence>
<dbReference type="Proteomes" id="UP000007264">
    <property type="component" value="Unassembled WGS sequence"/>
</dbReference>
<dbReference type="eggNOG" id="KOG3457">
    <property type="taxonomic scope" value="Eukaryota"/>
</dbReference>
<evidence type="ECO:0000256" key="7">
    <source>
        <dbReference type="ARBA" id="ARBA00022989"/>
    </source>
</evidence>
<dbReference type="GO" id="GO:0006886">
    <property type="term" value="P:intracellular protein transport"/>
    <property type="evidence" value="ECO:0007669"/>
    <property type="project" value="InterPro"/>
</dbReference>
<evidence type="ECO:0000256" key="11">
    <source>
        <dbReference type="SAM" id="Phobius"/>
    </source>
</evidence>
<protein>
    <recommendedName>
        <fullName evidence="14">Protein transport protein Sec61 subunit beta</fullName>
    </recommendedName>
</protein>
<evidence type="ECO:0000256" key="3">
    <source>
        <dbReference type="ARBA" id="ARBA00022448"/>
    </source>
</evidence>
<keyword evidence="7 11" id="KW-1133">Transmembrane helix</keyword>
<name>I0YYD3_COCSC</name>
<feature type="transmembrane region" description="Helical" evidence="11">
    <location>
        <begin position="72"/>
        <end position="94"/>
    </location>
</feature>
<evidence type="ECO:0000256" key="4">
    <source>
        <dbReference type="ARBA" id="ARBA00022692"/>
    </source>
</evidence>
<dbReference type="PANTHER" id="PTHR13509">
    <property type="entry name" value="SEC61 SUBUNIT BETA"/>
    <property type="match status" value="1"/>
</dbReference>
<comment type="similarity">
    <text evidence="2">Belongs to the SEC61-beta family.</text>
</comment>
<evidence type="ECO:0000313" key="12">
    <source>
        <dbReference type="EMBL" id="EIE23402.1"/>
    </source>
</evidence>
<comment type="subcellular location">
    <subcellularLocation>
        <location evidence="1">Endoplasmic reticulum membrane</location>
        <topology evidence="1">Single-pass membrane protein</topology>
    </subcellularLocation>
</comment>
<evidence type="ECO:0000256" key="8">
    <source>
        <dbReference type="ARBA" id="ARBA00023010"/>
    </source>
</evidence>
<sequence length="100" mass="9757">MAKGASGSQAATLVPRAGGGASTGGSAAARAPPTAAGLRKRTTRSTGSGAGRQSGAGGGLNFYTDDTPGLKMSPVVVVFISVGFIIFVTVLHIVGKLRGV</sequence>
<comment type="caution">
    <text evidence="12">The sequence shown here is derived from an EMBL/GenBank/DDBJ whole genome shotgun (WGS) entry which is preliminary data.</text>
</comment>
<keyword evidence="8" id="KW-0811">Translocation</keyword>
<dbReference type="AlphaFoldDB" id="I0YYD3"/>
<gene>
    <name evidence="12" type="ORF">COCSUDRAFT_65897</name>
</gene>
<keyword evidence="13" id="KW-1185">Reference proteome</keyword>
<evidence type="ECO:0000256" key="1">
    <source>
        <dbReference type="ARBA" id="ARBA00004389"/>
    </source>
</evidence>
<reference evidence="12 13" key="1">
    <citation type="journal article" date="2012" name="Genome Biol.">
        <title>The genome of the polar eukaryotic microalga coccomyxa subellipsoidea reveals traits of cold adaptation.</title>
        <authorList>
            <person name="Blanc G."/>
            <person name="Agarkova I."/>
            <person name="Grimwood J."/>
            <person name="Kuo A."/>
            <person name="Brueggeman A."/>
            <person name="Dunigan D."/>
            <person name="Gurnon J."/>
            <person name="Ladunga I."/>
            <person name="Lindquist E."/>
            <person name="Lucas S."/>
            <person name="Pangilinan J."/>
            <person name="Proschold T."/>
            <person name="Salamov A."/>
            <person name="Schmutz J."/>
            <person name="Weeks D."/>
            <person name="Yamada T."/>
            <person name="Claverie J.M."/>
            <person name="Grigoriev I."/>
            <person name="Van Etten J."/>
            <person name="Lomsadze A."/>
            <person name="Borodovsky M."/>
        </authorList>
    </citation>
    <scope>NUCLEOTIDE SEQUENCE [LARGE SCALE GENOMIC DNA]</scope>
    <source>
        <strain evidence="12 13">C-169</strain>
    </source>
</reference>
<evidence type="ECO:0008006" key="14">
    <source>
        <dbReference type="Google" id="ProtNLM"/>
    </source>
</evidence>
<dbReference type="STRING" id="574566.I0YYD3"/>
<evidence type="ECO:0000256" key="6">
    <source>
        <dbReference type="ARBA" id="ARBA00022927"/>
    </source>
</evidence>
<keyword evidence="6" id="KW-0653">Protein transport</keyword>
<dbReference type="InterPro" id="IPR030671">
    <property type="entry name" value="Sec61-beta/Sbh"/>
</dbReference>
<evidence type="ECO:0000313" key="13">
    <source>
        <dbReference type="Proteomes" id="UP000007264"/>
    </source>
</evidence>
<feature type="compositionally biased region" description="Low complexity" evidence="10">
    <location>
        <begin position="24"/>
        <end position="37"/>
    </location>
</feature>
<dbReference type="Pfam" id="PF03911">
    <property type="entry name" value="Sec61_beta"/>
    <property type="match status" value="1"/>
</dbReference>